<evidence type="ECO:0000256" key="1">
    <source>
        <dbReference type="SAM" id="MobiDB-lite"/>
    </source>
</evidence>
<dbReference type="RefSeq" id="WP_073581039.1">
    <property type="nucleotide sequence ID" value="NZ_AP024897.1"/>
</dbReference>
<dbReference type="EMBL" id="FRFG01000017">
    <property type="protein sequence ID" value="SHO55742.1"/>
    <property type="molecule type" value="Genomic_DNA"/>
</dbReference>
<feature type="region of interest" description="Disordered" evidence="1">
    <location>
        <begin position="31"/>
        <end position="56"/>
    </location>
</feature>
<evidence type="ECO:0000313" key="3">
    <source>
        <dbReference type="Proteomes" id="UP000184600"/>
    </source>
</evidence>
<protein>
    <submittedName>
        <fullName evidence="2">Uncharacterized protein</fullName>
    </submittedName>
</protein>
<dbReference type="Proteomes" id="UP000184600">
    <property type="component" value="Unassembled WGS sequence"/>
</dbReference>
<reference evidence="3" key="1">
    <citation type="submission" date="2016-12" db="EMBL/GenBank/DDBJ databases">
        <authorList>
            <person name="Rodrigo-Torres L."/>
            <person name="Arahal R.D."/>
            <person name="Lucena T."/>
        </authorList>
    </citation>
    <scope>NUCLEOTIDE SEQUENCE [LARGE SCALE GENOMIC DNA]</scope>
</reference>
<sequence>MSDLVKEREKIAVLIDADNAPARKIDTVLSKAHHTMSQQPKTFDTKTPPTIPKQPASSGCLGISCLF</sequence>
<dbReference type="AlphaFoldDB" id="A0A1M7YSZ4"/>
<keyword evidence="3" id="KW-1185">Reference proteome</keyword>
<proteinExistence type="predicted"/>
<evidence type="ECO:0000313" key="2">
    <source>
        <dbReference type="EMBL" id="SHO55742.1"/>
    </source>
</evidence>
<organism evidence="2 3">
    <name type="scientific">Vibrio quintilis</name>
    <dbReference type="NCBI Taxonomy" id="1117707"/>
    <lineage>
        <taxon>Bacteria</taxon>
        <taxon>Pseudomonadati</taxon>
        <taxon>Pseudomonadota</taxon>
        <taxon>Gammaproteobacteria</taxon>
        <taxon>Vibrionales</taxon>
        <taxon>Vibrionaceae</taxon>
        <taxon>Vibrio</taxon>
    </lineage>
</organism>
<accession>A0A1M7YSZ4</accession>
<name>A0A1M7YSZ4_9VIBR</name>
<feature type="compositionally biased region" description="Polar residues" evidence="1">
    <location>
        <begin position="35"/>
        <end position="48"/>
    </location>
</feature>
<gene>
    <name evidence="2" type="ORF">VQ7734_01488</name>
</gene>